<feature type="domain" description="XPG N-terminal" evidence="5">
    <location>
        <begin position="1"/>
        <end position="98"/>
    </location>
</feature>
<dbReference type="GO" id="GO:0006281">
    <property type="term" value="P:DNA repair"/>
    <property type="evidence" value="ECO:0007669"/>
    <property type="project" value="UniProtKB-ARBA"/>
</dbReference>
<evidence type="ECO:0000256" key="1">
    <source>
        <dbReference type="ARBA" id="ARBA00022722"/>
    </source>
</evidence>
<dbReference type="PANTHER" id="PTHR11081:SF75">
    <property type="entry name" value="ENDONUCLEASE, PUTATIVE (AFU_ORTHOLOGUE AFUA_3G13260)-RELATED"/>
    <property type="match status" value="1"/>
</dbReference>
<gene>
    <name evidence="6" type="ORF">CLCR_02258</name>
</gene>
<reference evidence="7" key="1">
    <citation type="submission" date="2015-07" db="EMBL/GenBank/DDBJ databases">
        <authorList>
            <person name="Teixeira M.M."/>
            <person name="Souza R.C."/>
            <person name="Almeida L.G."/>
            <person name="Vicente V.A."/>
            <person name="de Hoog S."/>
            <person name="Bocca A.L."/>
            <person name="de Almeida S.R."/>
            <person name="Vasconcelos A.T."/>
            <person name="Felipe M.S."/>
        </authorList>
    </citation>
    <scope>NUCLEOTIDE SEQUENCE [LARGE SCALE GENOMIC DNA]</scope>
    <source>
        <strain evidence="7">KSF</strain>
    </source>
</reference>
<dbReference type="eggNOG" id="KOG2519">
    <property type="taxonomic scope" value="Eukaryota"/>
</dbReference>
<dbReference type="InterPro" id="IPR036279">
    <property type="entry name" value="5-3_exonuclease_C_sf"/>
</dbReference>
<dbReference type="SMART" id="SM00485">
    <property type="entry name" value="XPGN"/>
    <property type="match status" value="1"/>
</dbReference>
<feature type="domain" description="XPG-I" evidence="4">
    <location>
        <begin position="111"/>
        <end position="188"/>
    </location>
</feature>
<dbReference type="InterPro" id="IPR041177">
    <property type="entry name" value="GEN1_C"/>
</dbReference>
<dbReference type="EMBL" id="LGRB01000014">
    <property type="protein sequence ID" value="OCT46975.1"/>
    <property type="molecule type" value="Genomic_DNA"/>
</dbReference>
<sequence length="855" mass="94712">MGIPGLFKEIGKGERIALSRLCITHLEKHNRPLRIAIDAAIWSFQTQHGGVGGKNPALRTLFYRLVKLLALPIDPVFVYDGNKKPLCKRGRTVSRWHGGNVSDHASKKLISLLSFPCHVAPGEAEAECAMLQKHGIVDAVMTQDVDAIMFGSGLTLRDWSKEGNMKGNQTPTHVSVFDLEKLKEVSRGLDPDGMILVALLSGGDYDGDGVAGIGVSLACDIARAGFGSDLLELVKNGDDDGIAEWRERLQYELESNESGYFKKKRKSVKIPEDFPNRRILDYYMNPAVTEERELRDLEKKWAKAWEAEVEVQALRDYARDTLDWQYKPGAWKFVRVMAPALLADRLRRDAAASIVTSPDQITERRQHFVSDGIPELRVTVIPAKVVGLDLDMEEDSPEYLSRLAAHGDDEALGEETELGGDGAPPSSQIPAERRRAPPWLPWNPEKMWLAEAIVELGAREHVERWNQMQWEIQNDPKKFATRKCPQKKKEPQKPKKTGGMKAGAIHSYITATKPTSKPGDSGQPGSDAAAKMISDPLAVVEASLLLSPPRAKSTATDLFAAEDGSLSPSPPAPRVEANIKTRRAIDTPTISKAIRQEQSTSPFMQDYFKSTKRSDVQQASQEPQTSQVSPLTRLNRVDLRKEEDLLISQETHGEKHSRPSTSSSIDLVVRIGKKSSKPRVNTLPVVSLEPKSSYSHQRGVTASDVLLSQQERFEAANPEKSDVEDTLNNVTRRTPKRRAKRDQALFDIQASSPGTVAPRRRIESFFKPYLKPRKEEEALPIETGAKDSEDLVVFPPEPTVDLLRLSGDAHMHAIPRSSLPGTWKEVECESGPSSQTVLPSATRLPRVSIVDLTAA</sequence>
<dbReference type="InterPro" id="IPR006085">
    <property type="entry name" value="XPG_DNA_repair_N"/>
</dbReference>
<dbReference type="SMART" id="SM00484">
    <property type="entry name" value="XPGI"/>
    <property type="match status" value="1"/>
</dbReference>
<dbReference type="SUPFAM" id="SSF88723">
    <property type="entry name" value="PIN domain-like"/>
    <property type="match status" value="1"/>
</dbReference>
<accession>A0A1C1CEL8</accession>
<protein>
    <recommendedName>
        <fullName evidence="8">XPG-I domain-containing protein</fullName>
    </recommendedName>
</protein>
<dbReference type="AlphaFoldDB" id="A0A1C1CEL8"/>
<organism evidence="6 7">
    <name type="scientific">Cladophialophora carrionii</name>
    <dbReference type="NCBI Taxonomy" id="86049"/>
    <lineage>
        <taxon>Eukaryota</taxon>
        <taxon>Fungi</taxon>
        <taxon>Dikarya</taxon>
        <taxon>Ascomycota</taxon>
        <taxon>Pezizomycotina</taxon>
        <taxon>Eurotiomycetes</taxon>
        <taxon>Chaetothyriomycetidae</taxon>
        <taxon>Chaetothyriales</taxon>
        <taxon>Herpotrichiellaceae</taxon>
        <taxon>Cladophialophora</taxon>
    </lineage>
</organism>
<dbReference type="CDD" id="cd09870">
    <property type="entry name" value="PIN_YEN1"/>
    <property type="match status" value="1"/>
</dbReference>
<evidence type="ECO:0000256" key="3">
    <source>
        <dbReference type="SAM" id="MobiDB-lite"/>
    </source>
</evidence>
<dbReference type="GO" id="GO:0017108">
    <property type="term" value="F:5'-flap endonuclease activity"/>
    <property type="evidence" value="ECO:0007669"/>
    <property type="project" value="TreeGrafter"/>
</dbReference>
<evidence type="ECO:0000259" key="5">
    <source>
        <dbReference type="SMART" id="SM00485"/>
    </source>
</evidence>
<dbReference type="InterPro" id="IPR029060">
    <property type="entry name" value="PIN-like_dom_sf"/>
</dbReference>
<dbReference type="Pfam" id="PF00752">
    <property type="entry name" value="XPG_N"/>
    <property type="match status" value="1"/>
</dbReference>
<evidence type="ECO:0000313" key="7">
    <source>
        <dbReference type="Proteomes" id="UP000094526"/>
    </source>
</evidence>
<dbReference type="PRINTS" id="PR00853">
    <property type="entry name" value="XPGRADSUPER"/>
</dbReference>
<feature type="compositionally biased region" description="Polar residues" evidence="3">
    <location>
        <begin position="616"/>
        <end position="632"/>
    </location>
</feature>
<dbReference type="InterPro" id="IPR006086">
    <property type="entry name" value="XPG-I_dom"/>
</dbReference>
<dbReference type="STRING" id="86049.A0A1C1CEL8"/>
<dbReference type="InterPro" id="IPR006084">
    <property type="entry name" value="XPG/Rad2"/>
</dbReference>
<evidence type="ECO:0000313" key="6">
    <source>
        <dbReference type="EMBL" id="OCT46975.1"/>
    </source>
</evidence>
<dbReference type="OrthoDB" id="2959108at2759"/>
<keyword evidence="7" id="KW-1185">Reference proteome</keyword>
<name>A0A1C1CEL8_9EURO</name>
<evidence type="ECO:0000259" key="4">
    <source>
        <dbReference type="SMART" id="SM00484"/>
    </source>
</evidence>
<keyword evidence="1" id="KW-0540">Nuclease</keyword>
<dbReference type="VEuPathDB" id="FungiDB:CLCR_02258"/>
<dbReference type="PANTHER" id="PTHR11081">
    <property type="entry name" value="FLAP ENDONUCLEASE FAMILY MEMBER"/>
    <property type="match status" value="1"/>
</dbReference>
<evidence type="ECO:0008006" key="8">
    <source>
        <dbReference type="Google" id="ProtNLM"/>
    </source>
</evidence>
<keyword evidence="2" id="KW-0378">Hydrolase</keyword>
<feature type="region of interest" description="Disordered" evidence="3">
    <location>
        <begin position="478"/>
        <end position="502"/>
    </location>
</feature>
<comment type="caution">
    <text evidence="6">The sequence shown here is derived from an EMBL/GenBank/DDBJ whole genome shotgun (WGS) entry which is preliminary data.</text>
</comment>
<proteinExistence type="predicted"/>
<feature type="region of interest" description="Disordered" evidence="3">
    <location>
        <begin position="610"/>
        <end position="635"/>
    </location>
</feature>
<feature type="region of interest" description="Disordered" evidence="3">
    <location>
        <begin position="413"/>
        <end position="437"/>
    </location>
</feature>
<dbReference type="Pfam" id="PF18380">
    <property type="entry name" value="GEN1_C"/>
    <property type="match status" value="1"/>
</dbReference>
<dbReference type="SUPFAM" id="SSF47807">
    <property type="entry name" value="5' to 3' exonuclease, C-terminal subdomain"/>
    <property type="match status" value="1"/>
</dbReference>
<dbReference type="Proteomes" id="UP000094526">
    <property type="component" value="Unassembled WGS sequence"/>
</dbReference>
<dbReference type="VEuPathDB" id="FungiDB:G647_02445"/>
<evidence type="ECO:0000256" key="2">
    <source>
        <dbReference type="ARBA" id="ARBA00022801"/>
    </source>
</evidence>
<dbReference type="Pfam" id="PF00867">
    <property type="entry name" value="XPG_I"/>
    <property type="match status" value="1"/>
</dbReference>
<dbReference type="Gene3D" id="3.40.50.1010">
    <property type="entry name" value="5'-nuclease"/>
    <property type="match status" value="2"/>
</dbReference>